<proteinExistence type="predicted"/>
<name>A0A2T7D7W3_9POAL</name>
<evidence type="ECO:0000313" key="3">
    <source>
        <dbReference type="Proteomes" id="UP000244336"/>
    </source>
</evidence>
<sequence>MVVPDRTGGASACPEEEGASVRLPSRSGNCCSTCLRKRTCRSHDVFISSTVWSLLVLLPLYEFKKGYQQLLPVDRHLYVSPKAHPYGLNGTGRPFLNMVPAGHVLPMFGHLEIKL</sequence>
<gene>
    <name evidence="2" type="ORF">GQ55_6G206300</name>
</gene>
<keyword evidence="3" id="KW-1185">Reference proteome</keyword>
<dbReference type="EMBL" id="CM009754">
    <property type="protein sequence ID" value="PUZ51668.1"/>
    <property type="molecule type" value="Genomic_DNA"/>
</dbReference>
<organism evidence="2 3">
    <name type="scientific">Panicum hallii var. hallii</name>
    <dbReference type="NCBI Taxonomy" id="1504633"/>
    <lineage>
        <taxon>Eukaryota</taxon>
        <taxon>Viridiplantae</taxon>
        <taxon>Streptophyta</taxon>
        <taxon>Embryophyta</taxon>
        <taxon>Tracheophyta</taxon>
        <taxon>Spermatophyta</taxon>
        <taxon>Magnoliopsida</taxon>
        <taxon>Liliopsida</taxon>
        <taxon>Poales</taxon>
        <taxon>Poaceae</taxon>
        <taxon>PACMAD clade</taxon>
        <taxon>Panicoideae</taxon>
        <taxon>Panicodae</taxon>
        <taxon>Paniceae</taxon>
        <taxon>Panicinae</taxon>
        <taxon>Panicum</taxon>
        <taxon>Panicum sect. Panicum</taxon>
    </lineage>
</organism>
<reference evidence="2 3" key="1">
    <citation type="submission" date="2018-04" db="EMBL/GenBank/DDBJ databases">
        <title>WGS assembly of Panicum hallii var. hallii HAL2.</title>
        <authorList>
            <person name="Lovell J."/>
            <person name="Jenkins J."/>
            <person name="Lowry D."/>
            <person name="Mamidi S."/>
            <person name="Sreedasyam A."/>
            <person name="Weng X."/>
            <person name="Barry K."/>
            <person name="Bonette J."/>
            <person name="Campitelli B."/>
            <person name="Daum C."/>
            <person name="Gordon S."/>
            <person name="Gould B."/>
            <person name="Lipzen A."/>
            <person name="MacQueen A."/>
            <person name="Palacio-Mejia J."/>
            <person name="Plott C."/>
            <person name="Shakirov E."/>
            <person name="Shu S."/>
            <person name="Yoshinaga Y."/>
            <person name="Zane M."/>
            <person name="Rokhsar D."/>
            <person name="Grimwood J."/>
            <person name="Schmutz J."/>
            <person name="Juenger T."/>
        </authorList>
    </citation>
    <scope>NUCLEOTIDE SEQUENCE [LARGE SCALE GENOMIC DNA]</scope>
    <source>
        <strain evidence="3">cv. HAL2</strain>
        <strain evidence="2">HAL2</strain>
    </source>
</reference>
<evidence type="ECO:0000256" key="1">
    <source>
        <dbReference type="SAM" id="MobiDB-lite"/>
    </source>
</evidence>
<dbReference type="AlphaFoldDB" id="A0A2T7D7W3"/>
<protein>
    <submittedName>
        <fullName evidence="2">Uncharacterized protein</fullName>
    </submittedName>
</protein>
<feature type="region of interest" description="Disordered" evidence="1">
    <location>
        <begin position="1"/>
        <end position="20"/>
    </location>
</feature>
<accession>A0A2T7D7W3</accession>
<evidence type="ECO:0000313" key="2">
    <source>
        <dbReference type="EMBL" id="PUZ51668.1"/>
    </source>
</evidence>
<dbReference type="Proteomes" id="UP000244336">
    <property type="component" value="Chromosome 6"/>
</dbReference>
<dbReference type="Gramene" id="PUZ51667">
    <property type="protein sequence ID" value="PUZ51667"/>
    <property type="gene ID" value="GQ55_6G206300"/>
</dbReference>
<dbReference type="Gramene" id="PUZ51668">
    <property type="protein sequence ID" value="PUZ51668"/>
    <property type="gene ID" value="GQ55_6G206300"/>
</dbReference>
<dbReference type="EMBL" id="CM009754">
    <property type="protein sequence ID" value="PUZ51667.1"/>
    <property type="molecule type" value="Genomic_DNA"/>
</dbReference>